<comment type="caution">
    <text evidence="3">The sequence shown here is derived from an EMBL/GenBank/DDBJ whole genome shotgun (WGS) entry which is preliminary data.</text>
</comment>
<feature type="transmembrane region" description="Helical" evidence="1">
    <location>
        <begin position="113"/>
        <end position="137"/>
    </location>
</feature>
<reference evidence="3 4" key="1">
    <citation type="submission" date="2015-06" db="EMBL/GenBank/DDBJ databases">
        <title>Recapitulation of the evolution of biosynthetic gene clusters reveals hidden chemical diversity on bacterial genomes.</title>
        <authorList>
            <person name="Cruz-Morales P."/>
            <person name="Martinez-Guerrero C."/>
            <person name="Morales-Escalante M.A."/>
            <person name="Yanez-Guerra L.A."/>
            <person name="Kopp J.F."/>
            <person name="Feldmann J."/>
            <person name="Ramos-Aboites H.E."/>
            <person name="Barona-Gomez F."/>
        </authorList>
    </citation>
    <scope>NUCLEOTIDE SEQUENCE [LARGE SCALE GENOMIC DNA]</scope>
    <source>
        <strain evidence="3 4">ATCC 31245</strain>
    </source>
</reference>
<accession>A0A0J6XGM9</accession>
<gene>
    <name evidence="3" type="ORF">ACS04_34215</name>
</gene>
<evidence type="ECO:0000313" key="4">
    <source>
        <dbReference type="Proteomes" id="UP000035932"/>
    </source>
</evidence>
<protein>
    <recommendedName>
        <fullName evidence="2">DUF3592 domain-containing protein</fullName>
    </recommendedName>
</protein>
<sequence length="138" mass="14470">MPGAVLGTASYCKVRTTRRLLRDGARAQGVVIRLATMRMQGAGSDDSITIRSTGTTAYAPVVAWNTADGRAMETTASLARPLARTPAAGTRVEVRYDPADPSKWVLPAGGNGLWWVFVALGALFTVLGLGFGLGALYA</sequence>
<keyword evidence="1" id="KW-1133">Transmembrane helix</keyword>
<proteinExistence type="predicted"/>
<keyword evidence="1" id="KW-0812">Transmembrane</keyword>
<dbReference type="Pfam" id="PF12158">
    <property type="entry name" value="DUF3592"/>
    <property type="match status" value="1"/>
</dbReference>
<dbReference type="InterPro" id="IPR021994">
    <property type="entry name" value="DUF3592"/>
</dbReference>
<dbReference type="AlphaFoldDB" id="A0A0J6XGM9"/>
<feature type="domain" description="DUF3592" evidence="2">
    <location>
        <begin position="29"/>
        <end position="109"/>
    </location>
</feature>
<organism evidence="3 4">
    <name type="scientific">Streptomyces roseus</name>
    <dbReference type="NCBI Taxonomy" id="66430"/>
    <lineage>
        <taxon>Bacteria</taxon>
        <taxon>Bacillati</taxon>
        <taxon>Actinomycetota</taxon>
        <taxon>Actinomycetes</taxon>
        <taxon>Kitasatosporales</taxon>
        <taxon>Streptomycetaceae</taxon>
        <taxon>Streptomyces</taxon>
    </lineage>
</organism>
<keyword evidence="1" id="KW-0472">Membrane</keyword>
<dbReference type="EMBL" id="LFML01000163">
    <property type="protein sequence ID" value="KMO93372.1"/>
    <property type="molecule type" value="Genomic_DNA"/>
</dbReference>
<evidence type="ECO:0000259" key="2">
    <source>
        <dbReference type="Pfam" id="PF12158"/>
    </source>
</evidence>
<evidence type="ECO:0000313" key="3">
    <source>
        <dbReference type="EMBL" id="KMO93372.1"/>
    </source>
</evidence>
<evidence type="ECO:0000256" key="1">
    <source>
        <dbReference type="SAM" id="Phobius"/>
    </source>
</evidence>
<dbReference type="PATRIC" id="fig|66430.4.peg.1582"/>
<keyword evidence="4" id="KW-1185">Reference proteome</keyword>
<dbReference type="Proteomes" id="UP000035932">
    <property type="component" value="Unassembled WGS sequence"/>
</dbReference>
<name>A0A0J6XGM9_9ACTN</name>